<reference evidence="4 5" key="1">
    <citation type="journal article" date="2015" name="Genome Announc.">
        <title>Expanding the biotechnology potential of lactobacilli through comparative genomics of 213 strains and associated genera.</title>
        <authorList>
            <person name="Sun Z."/>
            <person name="Harris H.M."/>
            <person name="McCann A."/>
            <person name="Guo C."/>
            <person name="Argimon S."/>
            <person name="Zhang W."/>
            <person name="Yang X."/>
            <person name="Jeffery I.B."/>
            <person name="Cooney J.C."/>
            <person name="Kagawa T.F."/>
            <person name="Liu W."/>
            <person name="Song Y."/>
            <person name="Salvetti E."/>
            <person name="Wrobel A."/>
            <person name="Rasinkangas P."/>
            <person name="Parkhill J."/>
            <person name="Rea M.C."/>
            <person name="O'Sullivan O."/>
            <person name="Ritari J."/>
            <person name="Douillard F.P."/>
            <person name="Paul Ross R."/>
            <person name="Yang R."/>
            <person name="Briner A.E."/>
            <person name="Felis G.E."/>
            <person name="de Vos W.M."/>
            <person name="Barrangou R."/>
            <person name="Klaenhammer T.R."/>
            <person name="Caufield P.W."/>
            <person name="Cui Y."/>
            <person name="Zhang H."/>
            <person name="O'Toole P.W."/>
        </authorList>
    </citation>
    <scope>NUCLEOTIDE SEQUENCE [LARGE SCALE GENOMIC DNA]</scope>
    <source>
        <strain evidence="4 5">DSM 15945</strain>
    </source>
</reference>
<name>A0A0R1U0T4_9LACO</name>
<dbReference type="InterPro" id="IPR035647">
    <property type="entry name" value="EFG_III/V"/>
</dbReference>
<dbReference type="InterPro" id="IPR036956">
    <property type="entry name" value="Impact_N_sf"/>
</dbReference>
<evidence type="ECO:0000313" key="5">
    <source>
        <dbReference type="Proteomes" id="UP000051922"/>
    </source>
</evidence>
<accession>A0A0R1U0T4</accession>
<dbReference type="Gene3D" id="3.30.230.30">
    <property type="entry name" value="Impact, N-terminal domain"/>
    <property type="match status" value="1"/>
</dbReference>
<dbReference type="PANTHER" id="PTHR16301:SF20">
    <property type="entry name" value="IMPACT FAMILY MEMBER YIGZ"/>
    <property type="match status" value="1"/>
</dbReference>
<dbReference type="SUPFAM" id="SSF54211">
    <property type="entry name" value="Ribosomal protein S5 domain 2-like"/>
    <property type="match status" value="1"/>
</dbReference>
<comment type="similarity">
    <text evidence="1">Belongs to the IMPACT family.</text>
</comment>
<dbReference type="SUPFAM" id="SSF54980">
    <property type="entry name" value="EF-G C-terminal domain-like"/>
    <property type="match status" value="1"/>
</dbReference>
<dbReference type="InterPro" id="IPR001498">
    <property type="entry name" value="Impact_N"/>
</dbReference>
<protein>
    <recommendedName>
        <fullName evidence="6">YigZ family protein</fullName>
    </recommendedName>
</protein>
<evidence type="ECO:0000259" key="3">
    <source>
        <dbReference type="Pfam" id="PF09186"/>
    </source>
</evidence>
<dbReference type="InterPro" id="IPR023582">
    <property type="entry name" value="Impact"/>
</dbReference>
<dbReference type="Pfam" id="PF09186">
    <property type="entry name" value="DUF1949"/>
    <property type="match status" value="1"/>
</dbReference>
<dbReference type="Proteomes" id="UP000051922">
    <property type="component" value="Unassembled WGS sequence"/>
</dbReference>
<dbReference type="InterPro" id="IPR020568">
    <property type="entry name" value="Ribosomal_Su5_D2-typ_SF"/>
</dbReference>
<dbReference type="AlphaFoldDB" id="A0A0R1U0T4"/>
<sequence>MVAKTIAKNGSAEIIIKKSRFITTIRRVHNQDEFDDFVAEARTANKKANHNVSAARFGDAPLIERASDDGEPSGTSGAPTLRGLQVHNLTDTAAVTTRYFGGVKLGASGLIRAYTQAVTTAIQALGIVALEPRIALHITVDYATYQPLTAFLAEHGWAEEEPTFLADVTTTVYVPAADITAVTAQLTELTNGRATIVTGDQRIVEVPVPVR</sequence>
<dbReference type="STRING" id="1423783.FC50_GL000224"/>
<dbReference type="GO" id="GO:0006446">
    <property type="term" value="P:regulation of translational initiation"/>
    <property type="evidence" value="ECO:0007669"/>
    <property type="project" value="TreeGrafter"/>
</dbReference>
<dbReference type="EMBL" id="AZFJ01000036">
    <property type="protein sequence ID" value="KRL87023.1"/>
    <property type="molecule type" value="Genomic_DNA"/>
</dbReference>
<dbReference type="PATRIC" id="fig|1423783.4.peg.233"/>
<dbReference type="PANTHER" id="PTHR16301">
    <property type="entry name" value="IMPACT-RELATED"/>
    <property type="match status" value="1"/>
</dbReference>
<gene>
    <name evidence="4" type="ORF">FC50_GL000224</name>
</gene>
<dbReference type="GO" id="GO:0005737">
    <property type="term" value="C:cytoplasm"/>
    <property type="evidence" value="ECO:0007669"/>
    <property type="project" value="TreeGrafter"/>
</dbReference>
<dbReference type="RefSeq" id="WP_056956373.1">
    <property type="nucleotide sequence ID" value="NZ_AZFJ01000036.1"/>
</dbReference>
<evidence type="ECO:0008006" key="6">
    <source>
        <dbReference type="Google" id="ProtNLM"/>
    </source>
</evidence>
<feature type="domain" description="UPF0029" evidence="3">
    <location>
        <begin position="138"/>
        <end position="193"/>
    </location>
</feature>
<dbReference type="Pfam" id="PF01205">
    <property type="entry name" value="Impact_N"/>
    <property type="match status" value="1"/>
</dbReference>
<dbReference type="OrthoDB" id="9813771at2"/>
<dbReference type="Gene3D" id="3.30.70.240">
    <property type="match status" value="1"/>
</dbReference>
<proteinExistence type="inferred from homology"/>
<evidence type="ECO:0000256" key="1">
    <source>
        <dbReference type="ARBA" id="ARBA00007665"/>
    </source>
</evidence>
<feature type="domain" description="Impact N-terminal" evidence="2">
    <location>
        <begin position="17"/>
        <end position="122"/>
    </location>
</feature>
<comment type="caution">
    <text evidence="4">The sequence shown here is derived from an EMBL/GenBank/DDBJ whole genome shotgun (WGS) entry which is preliminary data.</text>
</comment>
<evidence type="ECO:0000313" key="4">
    <source>
        <dbReference type="EMBL" id="KRL87023.1"/>
    </source>
</evidence>
<evidence type="ECO:0000259" key="2">
    <source>
        <dbReference type="Pfam" id="PF01205"/>
    </source>
</evidence>
<keyword evidence="5" id="KW-1185">Reference proteome</keyword>
<organism evidence="4 5">
    <name type="scientific">Lacticaseibacillus pantheris DSM 15945 = JCM 12539 = NBRC 106106</name>
    <dbReference type="NCBI Taxonomy" id="1423783"/>
    <lineage>
        <taxon>Bacteria</taxon>
        <taxon>Bacillati</taxon>
        <taxon>Bacillota</taxon>
        <taxon>Bacilli</taxon>
        <taxon>Lactobacillales</taxon>
        <taxon>Lactobacillaceae</taxon>
        <taxon>Lacticaseibacillus</taxon>
    </lineage>
</organism>
<dbReference type="InterPro" id="IPR015269">
    <property type="entry name" value="UPF0029_Impact_C"/>
</dbReference>